<feature type="transmembrane region" description="Helical" evidence="5">
    <location>
        <begin position="207"/>
        <end position="225"/>
    </location>
</feature>
<sequence length="277" mass="31251">MLRPRIGGVLLILVDIIWIIFSQLKDYVFKDVHFDKPYFSTYLNYSFFTVYLLGFLVYKPWGRQCVRCTCADDYYYNVLENTEDEDDSTQSDTESCSSFEALSQSQYIEIHLPSCPSDDSEADTTMRVKFSPTAEVKSLPDSTSEKIARMSHLKSRRARQTNKIMKSTRKMTFIAKYAFLFTLPLFMADYCRVLARTKTSAPVSDILQSTAGVFTLILGAIFPASTIDKFSVLKFIFAILMMGGMVLISVGGSEEIYVDASTGTILSLISTLSISIF</sequence>
<feature type="transmembrane region" description="Helical" evidence="5">
    <location>
        <begin position="232"/>
        <end position="250"/>
    </location>
</feature>
<keyword evidence="7" id="KW-1185">Reference proteome</keyword>
<organism evidence="6 7">
    <name type="scientific">Oikopleura dioica</name>
    <name type="common">Tunicate</name>
    <dbReference type="NCBI Taxonomy" id="34765"/>
    <lineage>
        <taxon>Eukaryota</taxon>
        <taxon>Metazoa</taxon>
        <taxon>Chordata</taxon>
        <taxon>Tunicata</taxon>
        <taxon>Appendicularia</taxon>
        <taxon>Copelata</taxon>
        <taxon>Oikopleuridae</taxon>
        <taxon>Oikopleura</taxon>
    </lineage>
</organism>
<dbReference type="EMBL" id="OU015568">
    <property type="protein sequence ID" value="CAG5083851.1"/>
    <property type="molecule type" value="Genomic_DNA"/>
</dbReference>
<feature type="transmembrane region" description="Helical" evidence="5">
    <location>
        <begin position="173"/>
        <end position="195"/>
    </location>
</feature>
<feature type="transmembrane region" description="Helical" evidence="5">
    <location>
        <begin position="7"/>
        <end position="24"/>
    </location>
</feature>
<dbReference type="PANTHER" id="PTHR23051">
    <property type="entry name" value="SOLUTE CARRIER FAMILY 35, MEMBER F5"/>
    <property type="match status" value="1"/>
</dbReference>
<evidence type="ECO:0000256" key="2">
    <source>
        <dbReference type="ARBA" id="ARBA00022692"/>
    </source>
</evidence>
<keyword evidence="3 5" id="KW-1133">Transmembrane helix</keyword>
<accession>A0ABN7RRP5</accession>
<protein>
    <submittedName>
        <fullName evidence="6">Oidioi.mRNA.OKI2018_I69.PAR.g10481.t2.cds</fullName>
    </submittedName>
</protein>
<reference evidence="6 7" key="1">
    <citation type="submission" date="2021-04" db="EMBL/GenBank/DDBJ databases">
        <authorList>
            <person name="Bliznina A."/>
        </authorList>
    </citation>
    <scope>NUCLEOTIDE SEQUENCE [LARGE SCALE GENOMIC DNA]</scope>
</reference>
<proteinExistence type="predicted"/>
<feature type="transmembrane region" description="Helical" evidence="5">
    <location>
        <begin position="39"/>
        <end position="58"/>
    </location>
</feature>
<evidence type="ECO:0000256" key="4">
    <source>
        <dbReference type="ARBA" id="ARBA00023136"/>
    </source>
</evidence>
<keyword evidence="2 5" id="KW-0812">Transmembrane</keyword>
<name>A0ABN7RRP5_OIKDI</name>
<evidence type="ECO:0000256" key="5">
    <source>
        <dbReference type="SAM" id="Phobius"/>
    </source>
</evidence>
<evidence type="ECO:0000313" key="7">
    <source>
        <dbReference type="Proteomes" id="UP001158576"/>
    </source>
</evidence>
<comment type="subcellular location">
    <subcellularLocation>
        <location evidence="1">Membrane</location>
        <topology evidence="1">Multi-pass membrane protein</topology>
    </subcellularLocation>
</comment>
<evidence type="ECO:0000256" key="3">
    <source>
        <dbReference type="ARBA" id="ARBA00022989"/>
    </source>
</evidence>
<dbReference type="PANTHER" id="PTHR23051:SF0">
    <property type="entry name" value="SOLUTE CARRIER FAMILY 35 MEMBER F5"/>
    <property type="match status" value="1"/>
</dbReference>
<dbReference type="Proteomes" id="UP001158576">
    <property type="component" value="Chromosome PAR"/>
</dbReference>
<keyword evidence="4 5" id="KW-0472">Membrane</keyword>
<gene>
    <name evidence="6" type="ORF">OKIOD_LOCUS2039</name>
</gene>
<evidence type="ECO:0000313" key="6">
    <source>
        <dbReference type="EMBL" id="CAG5083851.1"/>
    </source>
</evidence>
<evidence type="ECO:0000256" key="1">
    <source>
        <dbReference type="ARBA" id="ARBA00004141"/>
    </source>
</evidence>